<accession>A0ABN7W5Z8</accession>
<protein>
    <submittedName>
        <fullName evidence="1">5261_t:CDS:1</fullName>
    </submittedName>
</protein>
<name>A0ABN7W5Z8_GIGMA</name>
<evidence type="ECO:0000313" key="1">
    <source>
        <dbReference type="EMBL" id="CAG8818338.1"/>
    </source>
</evidence>
<dbReference type="Proteomes" id="UP000789901">
    <property type="component" value="Unassembled WGS sequence"/>
</dbReference>
<organism evidence="1 2">
    <name type="scientific">Gigaspora margarita</name>
    <dbReference type="NCBI Taxonomy" id="4874"/>
    <lineage>
        <taxon>Eukaryota</taxon>
        <taxon>Fungi</taxon>
        <taxon>Fungi incertae sedis</taxon>
        <taxon>Mucoromycota</taxon>
        <taxon>Glomeromycotina</taxon>
        <taxon>Glomeromycetes</taxon>
        <taxon>Diversisporales</taxon>
        <taxon>Gigasporaceae</taxon>
        <taxon>Gigaspora</taxon>
    </lineage>
</organism>
<comment type="caution">
    <text evidence="1">The sequence shown here is derived from an EMBL/GenBank/DDBJ whole genome shotgun (WGS) entry which is preliminary data.</text>
</comment>
<reference evidence="1 2" key="1">
    <citation type="submission" date="2021-06" db="EMBL/GenBank/DDBJ databases">
        <authorList>
            <person name="Kallberg Y."/>
            <person name="Tangrot J."/>
            <person name="Rosling A."/>
        </authorList>
    </citation>
    <scope>NUCLEOTIDE SEQUENCE [LARGE SCALE GENOMIC DNA]</scope>
    <source>
        <strain evidence="1 2">120-4 pot B 10/14</strain>
    </source>
</reference>
<gene>
    <name evidence="1" type="ORF">GMARGA_LOCUS27037</name>
</gene>
<evidence type="ECO:0000313" key="2">
    <source>
        <dbReference type="Proteomes" id="UP000789901"/>
    </source>
</evidence>
<sequence length="65" mass="7612">MFTDFEISKRLDEATISSRKFVGIIVYIGQQSFRRPRNESRNVIEKHWPVSLVLDDKEGVRESSI</sequence>
<dbReference type="EMBL" id="CAJVQB010032453">
    <property type="protein sequence ID" value="CAG8818338.1"/>
    <property type="molecule type" value="Genomic_DNA"/>
</dbReference>
<proteinExistence type="predicted"/>
<keyword evidence="2" id="KW-1185">Reference proteome</keyword>